<dbReference type="CDD" id="cd06267">
    <property type="entry name" value="PBP1_LacI_sugar_binding-like"/>
    <property type="match status" value="1"/>
</dbReference>
<name>A0ABV5Y4E1_ARTRM</name>
<evidence type="ECO:0000256" key="3">
    <source>
        <dbReference type="ARBA" id="ARBA00023163"/>
    </source>
</evidence>
<dbReference type="Gene3D" id="3.40.50.2300">
    <property type="match status" value="2"/>
</dbReference>
<dbReference type="PROSITE" id="PS50932">
    <property type="entry name" value="HTH_LACI_2"/>
    <property type="match status" value="1"/>
</dbReference>
<keyword evidence="3" id="KW-0804">Transcription</keyword>
<dbReference type="InterPro" id="IPR046335">
    <property type="entry name" value="LacI/GalR-like_sensor"/>
</dbReference>
<dbReference type="Gene3D" id="1.10.260.40">
    <property type="entry name" value="lambda repressor-like DNA-binding domains"/>
    <property type="match status" value="1"/>
</dbReference>
<organism evidence="5 6">
    <name type="scientific">Arthrobacter ramosus</name>
    <dbReference type="NCBI Taxonomy" id="1672"/>
    <lineage>
        <taxon>Bacteria</taxon>
        <taxon>Bacillati</taxon>
        <taxon>Actinomycetota</taxon>
        <taxon>Actinomycetes</taxon>
        <taxon>Micrococcales</taxon>
        <taxon>Micrococcaceae</taxon>
        <taxon>Arthrobacter</taxon>
    </lineage>
</organism>
<gene>
    <name evidence="5" type="ORF">ACFFP1_20530</name>
</gene>
<dbReference type="Pfam" id="PF00356">
    <property type="entry name" value="LacI"/>
    <property type="match status" value="1"/>
</dbReference>
<dbReference type="InterPro" id="IPR000843">
    <property type="entry name" value="HTH_LacI"/>
</dbReference>
<proteinExistence type="predicted"/>
<dbReference type="PANTHER" id="PTHR30146">
    <property type="entry name" value="LACI-RELATED TRANSCRIPTIONAL REPRESSOR"/>
    <property type="match status" value="1"/>
</dbReference>
<reference evidence="5 6" key="1">
    <citation type="submission" date="2024-09" db="EMBL/GenBank/DDBJ databases">
        <authorList>
            <person name="Sun Q."/>
            <person name="Mori K."/>
        </authorList>
    </citation>
    <scope>NUCLEOTIDE SEQUENCE [LARGE SCALE GENOMIC DNA]</scope>
    <source>
        <strain evidence="5 6">JCM 1334</strain>
    </source>
</reference>
<dbReference type="InterPro" id="IPR028082">
    <property type="entry name" value="Peripla_BP_I"/>
</dbReference>
<accession>A0ABV5Y4E1</accession>
<dbReference type="EMBL" id="JBHMBC010000039">
    <property type="protein sequence ID" value="MFB9821868.1"/>
    <property type="molecule type" value="Genomic_DNA"/>
</dbReference>
<dbReference type="PANTHER" id="PTHR30146:SF153">
    <property type="entry name" value="LACTOSE OPERON REPRESSOR"/>
    <property type="match status" value="1"/>
</dbReference>
<sequence length="341" mass="36766">MRDVAALAGVSVKTVSNVVNGFEFVKAHTRERVNAAIAELGFQPNLVARNLRTGRTGVIGLAVPELKFSYFAELADAVLRAARQRDYVVLIEQTGGERSAEIELLHGSRTSMMDGLLFSPLGLDDDDALQLKVEYPLVLLGERIFNGPTDHVTMQNVEGAAMAVRHLLASGRKRIAVLGAHEGERVGSGPLRLDGYRAALEQAGITFDPSLVVHRQGWHRTDGAEAMQELIRREVPFDAVFAFNDELALGALRTLFHSGINVPQDVAVVGFDNVTEAQFAMPSLTTIDPNRATIAETAVDALLERIAGRGKEDGPGPRTFEVPATLVARESAPVGIRSTVA</sequence>
<keyword evidence="1" id="KW-0805">Transcription regulation</keyword>
<feature type="domain" description="HTH lacI-type" evidence="4">
    <location>
        <begin position="1"/>
        <end position="53"/>
    </location>
</feature>
<dbReference type="Proteomes" id="UP001589702">
    <property type="component" value="Unassembled WGS sequence"/>
</dbReference>
<evidence type="ECO:0000313" key="5">
    <source>
        <dbReference type="EMBL" id="MFB9821868.1"/>
    </source>
</evidence>
<keyword evidence="6" id="KW-1185">Reference proteome</keyword>
<evidence type="ECO:0000256" key="1">
    <source>
        <dbReference type="ARBA" id="ARBA00023015"/>
    </source>
</evidence>
<evidence type="ECO:0000259" key="4">
    <source>
        <dbReference type="PROSITE" id="PS50932"/>
    </source>
</evidence>
<evidence type="ECO:0000313" key="6">
    <source>
        <dbReference type="Proteomes" id="UP001589702"/>
    </source>
</evidence>
<dbReference type="PROSITE" id="PS00356">
    <property type="entry name" value="HTH_LACI_1"/>
    <property type="match status" value="1"/>
</dbReference>
<dbReference type="SUPFAM" id="SSF47413">
    <property type="entry name" value="lambda repressor-like DNA-binding domains"/>
    <property type="match status" value="1"/>
</dbReference>
<dbReference type="SMART" id="SM00354">
    <property type="entry name" value="HTH_LACI"/>
    <property type="match status" value="1"/>
</dbReference>
<protein>
    <submittedName>
        <fullName evidence="5">LacI family DNA-binding transcriptional regulator</fullName>
    </submittedName>
</protein>
<dbReference type="InterPro" id="IPR010982">
    <property type="entry name" value="Lambda_DNA-bd_dom_sf"/>
</dbReference>
<dbReference type="CDD" id="cd01392">
    <property type="entry name" value="HTH_LacI"/>
    <property type="match status" value="1"/>
</dbReference>
<dbReference type="SUPFAM" id="SSF53822">
    <property type="entry name" value="Periplasmic binding protein-like I"/>
    <property type="match status" value="1"/>
</dbReference>
<dbReference type="GO" id="GO:0003677">
    <property type="term" value="F:DNA binding"/>
    <property type="evidence" value="ECO:0007669"/>
    <property type="project" value="UniProtKB-KW"/>
</dbReference>
<keyword evidence="2 5" id="KW-0238">DNA-binding</keyword>
<comment type="caution">
    <text evidence="5">The sequence shown here is derived from an EMBL/GenBank/DDBJ whole genome shotgun (WGS) entry which is preliminary data.</text>
</comment>
<evidence type="ECO:0000256" key="2">
    <source>
        <dbReference type="ARBA" id="ARBA00023125"/>
    </source>
</evidence>
<dbReference type="Pfam" id="PF13377">
    <property type="entry name" value="Peripla_BP_3"/>
    <property type="match status" value="1"/>
</dbReference>
<dbReference type="RefSeq" id="WP_234750703.1">
    <property type="nucleotide sequence ID" value="NZ_BAAAWN010000001.1"/>
</dbReference>